<dbReference type="SUPFAM" id="SSF54909">
    <property type="entry name" value="Dimeric alpha+beta barrel"/>
    <property type="match status" value="1"/>
</dbReference>
<feature type="domain" description="HTH asnC-type" evidence="5">
    <location>
        <begin position="6"/>
        <end position="46"/>
    </location>
</feature>
<dbReference type="CDD" id="cd00090">
    <property type="entry name" value="HTH_ARSR"/>
    <property type="match status" value="1"/>
</dbReference>
<evidence type="ECO:0000256" key="3">
    <source>
        <dbReference type="ARBA" id="ARBA00023163"/>
    </source>
</evidence>
<feature type="domain" description="Transcriptional regulatory protein PF0864-like C-terminal" evidence="6">
    <location>
        <begin position="78"/>
        <end position="149"/>
    </location>
</feature>
<evidence type="ECO:0000256" key="2">
    <source>
        <dbReference type="ARBA" id="ARBA00023125"/>
    </source>
</evidence>
<dbReference type="InterPro" id="IPR011991">
    <property type="entry name" value="ArsR-like_HTH"/>
</dbReference>
<gene>
    <name evidence="7" type="ORF">NVV95_02910</name>
</gene>
<keyword evidence="1" id="KW-0805">Transcription regulation</keyword>
<dbReference type="InterPro" id="IPR000485">
    <property type="entry name" value="AsnC-type_HTH_dom"/>
</dbReference>
<evidence type="ECO:0000256" key="1">
    <source>
        <dbReference type="ARBA" id="ARBA00023015"/>
    </source>
</evidence>
<accession>A0ABT2GBB6</accession>
<dbReference type="InterPro" id="IPR036390">
    <property type="entry name" value="WH_DNA-bd_sf"/>
</dbReference>
<reference evidence="7" key="1">
    <citation type="submission" date="2022-08" db="EMBL/GenBank/DDBJ databases">
        <authorList>
            <person name="Deng Y."/>
            <person name="Han X.-F."/>
            <person name="Zhang Y.-Q."/>
        </authorList>
    </citation>
    <scope>NUCLEOTIDE SEQUENCE</scope>
    <source>
        <strain evidence="7">CPCC 205716</strain>
    </source>
</reference>
<proteinExistence type="predicted"/>
<dbReference type="Gene3D" id="3.30.70.920">
    <property type="match status" value="1"/>
</dbReference>
<dbReference type="Proteomes" id="UP001165580">
    <property type="component" value="Unassembled WGS sequence"/>
</dbReference>
<dbReference type="EMBL" id="JANTEZ010000001">
    <property type="protein sequence ID" value="MCS5713500.1"/>
    <property type="molecule type" value="Genomic_DNA"/>
</dbReference>
<dbReference type="SMART" id="SM00344">
    <property type="entry name" value="HTH_ASNC"/>
    <property type="match status" value="1"/>
</dbReference>
<dbReference type="InterPro" id="IPR036388">
    <property type="entry name" value="WH-like_DNA-bd_sf"/>
</dbReference>
<dbReference type="InterPro" id="IPR011008">
    <property type="entry name" value="Dimeric_a/b-barrel"/>
</dbReference>
<dbReference type="Pfam" id="PF22482">
    <property type="entry name" value="AsnC_trans_reg_3"/>
    <property type="match status" value="1"/>
</dbReference>
<feature type="region of interest" description="Disordered" evidence="4">
    <location>
        <begin position="157"/>
        <end position="176"/>
    </location>
</feature>
<comment type="caution">
    <text evidence="7">The sequence shown here is derived from an EMBL/GenBank/DDBJ whole genome shotgun (WGS) entry which is preliminary data.</text>
</comment>
<name>A0ABT2GBB6_9MICO</name>
<dbReference type="Gene3D" id="1.10.10.10">
    <property type="entry name" value="Winged helix-like DNA-binding domain superfamily/Winged helix DNA-binding domain"/>
    <property type="match status" value="1"/>
</dbReference>
<dbReference type="RefSeq" id="WP_259485030.1">
    <property type="nucleotide sequence ID" value="NZ_JANTEZ010000001.1"/>
</dbReference>
<dbReference type="PANTHER" id="PTHR30154:SF34">
    <property type="entry name" value="TRANSCRIPTIONAL REGULATOR AZLB"/>
    <property type="match status" value="1"/>
</dbReference>
<evidence type="ECO:0000313" key="7">
    <source>
        <dbReference type="EMBL" id="MCS5713500.1"/>
    </source>
</evidence>
<dbReference type="PRINTS" id="PR00033">
    <property type="entry name" value="HTHASNC"/>
</dbReference>
<evidence type="ECO:0000256" key="4">
    <source>
        <dbReference type="SAM" id="MobiDB-lite"/>
    </source>
</evidence>
<dbReference type="PANTHER" id="PTHR30154">
    <property type="entry name" value="LEUCINE-RESPONSIVE REGULATORY PROTEIN"/>
    <property type="match status" value="1"/>
</dbReference>
<keyword evidence="2" id="KW-0238">DNA-binding</keyword>
<dbReference type="InterPro" id="IPR054609">
    <property type="entry name" value="PF0864-like_C"/>
</dbReference>
<keyword evidence="3" id="KW-0804">Transcription</keyword>
<keyword evidence="8" id="KW-1185">Reference proteome</keyword>
<dbReference type="InterPro" id="IPR019888">
    <property type="entry name" value="Tscrpt_reg_AsnC-like"/>
</dbReference>
<dbReference type="Pfam" id="PF13404">
    <property type="entry name" value="HTH_AsnC-type"/>
    <property type="match status" value="1"/>
</dbReference>
<protein>
    <submittedName>
        <fullName evidence="7">Lrp/AsnC family transcriptional regulator</fullName>
    </submittedName>
</protein>
<evidence type="ECO:0000313" key="8">
    <source>
        <dbReference type="Proteomes" id="UP001165580"/>
    </source>
</evidence>
<dbReference type="SUPFAM" id="SSF46785">
    <property type="entry name" value="Winged helix' DNA-binding domain"/>
    <property type="match status" value="1"/>
</dbReference>
<sequence>MELEAIDVIDRKIIDQLRLDGRRSFGQIARYVGLTEGSVRQRYNRLLALGVVQVVGMPNSPRMGYVEAHLSIRVRGATVESVAKALAALPQVKYVGACIGSFDLSADVRCADQAELNHLLTDTVRSITGIDVLETAAVLEVIKDEYVWSGFREPVGRPTRPHPASGIAPGAGFTAR</sequence>
<evidence type="ECO:0000259" key="6">
    <source>
        <dbReference type="Pfam" id="PF22482"/>
    </source>
</evidence>
<evidence type="ECO:0000259" key="5">
    <source>
        <dbReference type="Pfam" id="PF13404"/>
    </source>
</evidence>
<organism evidence="7 8">
    <name type="scientific">Herbiconiux gentiana</name>
    <dbReference type="NCBI Taxonomy" id="2970912"/>
    <lineage>
        <taxon>Bacteria</taxon>
        <taxon>Bacillati</taxon>
        <taxon>Actinomycetota</taxon>
        <taxon>Actinomycetes</taxon>
        <taxon>Micrococcales</taxon>
        <taxon>Microbacteriaceae</taxon>
        <taxon>Herbiconiux</taxon>
    </lineage>
</organism>